<dbReference type="Gene3D" id="3.40.50.12710">
    <property type="match status" value="1"/>
</dbReference>
<feature type="compositionally biased region" description="Low complexity" evidence="3">
    <location>
        <begin position="364"/>
        <end position="377"/>
    </location>
</feature>
<keyword evidence="1 4" id="KW-0489">Methyltransferase</keyword>
<feature type="region of interest" description="Disordered" evidence="3">
    <location>
        <begin position="1"/>
        <end position="22"/>
    </location>
</feature>
<dbReference type="EMBL" id="JAKWJU010000002">
    <property type="protein sequence ID" value="MCH6161833.1"/>
    <property type="molecule type" value="Genomic_DNA"/>
</dbReference>
<dbReference type="InterPro" id="IPR003788">
    <property type="entry name" value="NDUFAF7"/>
</dbReference>
<sequence length="448" mass="46116">MDTRERGGGEAAGGPADSPCDDGLWLPWQAAARRALYGTDCPAESGAAEGAEDAGPGFYEREPPAAHFRTSVHVSRLFAIAVARLLRHVDDELGRPRELAMVDVGAGRGELLTGVLEALPDEVSERVRPYAVERAPRPPGLDERIVWSHRLPAPASLSGLLFANEWLDNVPLDVAENDSDGVPRTVLVRTSDGAERLGEPVHGPDADWLRRWWPLGADGPAAPEPEPETTGETGETAGSDGPGEPGGSGEPGKHGEAVGPGRTGEPGLRAEIGLPRDEAWAAAVRTLSRGLAVAVDYAHFRADRPLFGTLTGYLDGREVSPVPDGSRDLTAHVALDACAAAGAHAAVERYTGTTGTGTAGPGAAGSEAPGSVGAPGSTAPAVRSQRDALHILGIDGARPPLSLASSDPAAYVRQLASAGEAAELTDRGGLGAFGWLIQPVGGVPSPFG</sequence>
<feature type="region of interest" description="Disordered" evidence="3">
    <location>
        <begin position="352"/>
        <end position="380"/>
    </location>
</feature>
<evidence type="ECO:0000256" key="1">
    <source>
        <dbReference type="ARBA" id="ARBA00022603"/>
    </source>
</evidence>
<dbReference type="EC" id="2.1.1.-" evidence="4"/>
<dbReference type="GO" id="GO:0032259">
    <property type="term" value="P:methylation"/>
    <property type="evidence" value="ECO:0007669"/>
    <property type="project" value="UniProtKB-KW"/>
</dbReference>
<feature type="compositionally biased region" description="Gly residues" evidence="3">
    <location>
        <begin position="240"/>
        <end position="250"/>
    </location>
</feature>
<protein>
    <submittedName>
        <fullName evidence="4">SAM-dependent methyltransferase</fullName>
        <ecNumber evidence="4">2.1.1.-</ecNumber>
    </submittedName>
</protein>
<dbReference type="Pfam" id="PF02636">
    <property type="entry name" value="Methyltransf_28"/>
    <property type="match status" value="1"/>
</dbReference>
<evidence type="ECO:0000256" key="2">
    <source>
        <dbReference type="ARBA" id="ARBA00022679"/>
    </source>
</evidence>
<dbReference type="Proteomes" id="UP001166784">
    <property type="component" value="Unassembled WGS sequence"/>
</dbReference>
<keyword evidence="5" id="KW-1185">Reference proteome</keyword>
<dbReference type="InterPro" id="IPR029063">
    <property type="entry name" value="SAM-dependent_MTases_sf"/>
</dbReference>
<dbReference type="InterPro" id="IPR038375">
    <property type="entry name" value="NDUFAF7_sf"/>
</dbReference>
<proteinExistence type="predicted"/>
<organism evidence="4 5">
    <name type="scientific">Streptomyces marispadix</name>
    <dbReference type="NCBI Taxonomy" id="2922868"/>
    <lineage>
        <taxon>Bacteria</taxon>
        <taxon>Bacillati</taxon>
        <taxon>Actinomycetota</taxon>
        <taxon>Actinomycetes</taxon>
        <taxon>Kitasatosporales</taxon>
        <taxon>Streptomycetaceae</taxon>
        <taxon>Streptomyces</taxon>
    </lineage>
</organism>
<feature type="compositionally biased region" description="Gly residues" evidence="3">
    <location>
        <begin position="354"/>
        <end position="363"/>
    </location>
</feature>
<reference evidence="4" key="1">
    <citation type="submission" date="2022-03" db="EMBL/GenBank/DDBJ databases">
        <authorList>
            <person name="Santos J.D.N."/>
            <person name="Kallscheuer N."/>
            <person name="Jogler C."/>
            <person name="Lage O.M."/>
        </authorList>
    </citation>
    <scope>NUCLEOTIDE SEQUENCE</scope>
    <source>
        <strain evidence="4">M600PL45_2</strain>
    </source>
</reference>
<comment type="caution">
    <text evidence="4">The sequence shown here is derived from an EMBL/GenBank/DDBJ whole genome shotgun (WGS) entry which is preliminary data.</text>
</comment>
<feature type="region of interest" description="Disordered" evidence="3">
    <location>
        <begin position="214"/>
        <end position="269"/>
    </location>
</feature>
<dbReference type="GO" id="GO:0008168">
    <property type="term" value="F:methyltransferase activity"/>
    <property type="evidence" value="ECO:0007669"/>
    <property type="project" value="UniProtKB-KW"/>
</dbReference>
<dbReference type="PANTHER" id="PTHR12049">
    <property type="entry name" value="PROTEIN ARGININE METHYLTRANSFERASE NDUFAF7, MITOCHONDRIAL"/>
    <property type="match status" value="1"/>
</dbReference>
<accession>A0ABS9T056</accession>
<dbReference type="PANTHER" id="PTHR12049:SF7">
    <property type="entry name" value="PROTEIN ARGININE METHYLTRANSFERASE NDUFAF7, MITOCHONDRIAL"/>
    <property type="match status" value="1"/>
</dbReference>
<evidence type="ECO:0000256" key="3">
    <source>
        <dbReference type="SAM" id="MobiDB-lite"/>
    </source>
</evidence>
<gene>
    <name evidence="4" type="ORF">MMA15_15990</name>
</gene>
<name>A0ABS9T056_9ACTN</name>
<dbReference type="RefSeq" id="WP_241060480.1">
    <property type="nucleotide sequence ID" value="NZ_JAKWJU010000002.1"/>
</dbReference>
<keyword evidence="2 4" id="KW-0808">Transferase</keyword>
<evidence type="ECO:0000313" key="4">
    <source>
        <dbReference type="EMBL" id="MCH6161833.1"/>
    </source>
</evidence>
<dbReference type="SUPFAM" id="SSF53335">
    <property type="entry name" value="S-adenosyl-L-methionine-dependent methyltransferases"/>
    <property type="match status" value="1"/>
</dbReference>
<evidence type="ECO:0000313" key="5">
    <source>
        <dbReference type="Proteomes" id="UP001166784"/>
    </source>
</evidence>
<feature type="compositionally biased region" description="Low complexity" evidence="3">
    <location>
        <begin position="228"/>
        <end position="239"/>
    </location>
</feature>
<reference evidence="4" key="2">
    <citation type="journal article" date="2023" name="Int. J. Syst. Evol. Microbiol.">
        <title>Streptomyces marispadix sp. nov., isolated from marine beach sediment of the Northern Coast of Portugal.</title>
        <authorList>
            <person name="dos Santos J.D.N."/>
            <person name="Vitorino I.R."/>
            <person name="Kallscheuer N."/>
            <person name="Srivastava A."/>
            <person name="Krautwurst S."/>
            <person name="Marz M."/>
            <person name="Jogler C."/>
            <person name="Lobo Da Cunha A."/>
            <person name="Catita J."/>
            <person name="Goncalves H."/>
            <person name="Gonzalez I."/>
            <person name="Reyes F."/>
            <person name="Lage O.M."/>
        </authorList>
    </citation>
    <scope>NUCLEOTIDE SEQUENCE</scope>
    <source>
        <strain evidence="4">M600PL45_2</strain>
    </source>
</reference>